<keyword evidence="1" id="KW-0812">Transmembrane</keyword>
<reference evidence="2" key="2">
    <citation type="journal article" date="2015" name="Fish Shellfish Immunol.">
        <title>Early steps in the European eel (Anguilla anguilla)-Vibrio vulnificus interaction in the gills: Role of the RtxA13 toxin.</title>
        <authorList>
            <person name="Callol A."/>
            <person name="Pajuelo D."/>
            <person name="Ebbesson L."/>
            <person name="Teles M."/>
            <person name="MacKenzie S."/>
            <person name="Amaro C."/>
        </authorList>
    </citation>
    <scope>NUCLEOTIDE SEQUENCE</scope>
</reference>
<sequence length="43" mass="4860">MNEACLLMQRHLQFEATPAVPPIPSSCSSAFSSYFSLFVYLFK</sequence>
<evidence type="ECO:0000313" key="2">
    <source>
        <dbReference type="EMBL" id="JAH89593.1"/>
    </source>
</evidence>
<dbReference type="EMBL" id="GBXM01018984">
    <property type="protein sequence ID" value="JAH89593.1"/>
    <property type="molecule type" value="Transcribed_RNA"/>
</dbReference>
<reference evidence="2" key="1">
    <citation type="submission" date="2014-11" db="EMBL/GenBank/DDBJ databases">
        <authorList>
            <person name="Amaro Gonzalez C."/>
        </authorList>
    </citation>
    <scope>NUCLEOTIDE SEQUENCE</scope>
</reference>
<name>A0A0E9WJC9_ANGAN</name>
<keyword evidence="1" id="KW-0472">Membrane</keyword>
<evidence type="ECO:0000256" key="1">
    <source>
        <dbReference type="SAM" id="Phobius"/>
    </source>
</evidence>
<proteinExistence type="predicted"/>
<feature type="transmembrane region" description="Helical" evidence="1">
    <location>
        <begin position="23"/>
        <end position="42"/>
    </location>
</feature>
<accession>A0A0E9WJC9</accession>
<dbReference type="AlphaFoldDB" id="A0A0E9WJC9"/>
<keyword evidence="1" id="KW-1133">Transmembrane helix</keyword>
<organism evidence="2">
    <name type="scientific">Anguilla anguilla</name>
    <name type="common">European freshwater eel</name>
    <name type="synonym">Muraena anguilla</name>
    <dbReference type="NCBI Taxonomy" id="7936"/>
    <lineage>
        <taxon>Eukaryota</taxon>
        <taxon>Metazoa</taxon>
        <taxon>Chordata</taxon>
        <taxon>Craniata</taxon>
        <taxon>Vertebrata</taxon>
        <taxon>Euteleostomi</taxon>
        <taxon>Actinopterygii</taxon>
        <taxon>Neopterygii</taxon>
        <taxon>Teleostei</taxon>
        <taxon>Anguilliformes</taxon>
        <taxon>Anguillidae</taxon>
        <taxon>Anguilla</taxon>
    </lineage>
</organism>
<protein>
    <submittedName>
        <fullName evidence="2">Uncharacterized protein</fullName>
    </submittedName>
</protein>